<evidence type="ECO:0000313" key="1">
    <source>
        <dbReference type="EMBL" id="GBP90941.1"/>
    </source>
</evidence>
<dbReference type="EMBL" id="BGZK01002127">
    <property type="protein sequence ID" value="GBP90941.1"/>
    <property type="molecule type" value="Genomic_DNA"/>
</dbReference>
<name>A0A4C1ZPY8_EUMVA</name>
<keyword evidence="2" id="KW-1185">Reference proteome</keyword>
<evidence type="ECO:0000313" key="2">
    <source>
        <dbReference type="Proteomes" id="UP000299102"/>
    </source>
</evidence>
<organism evidence="1 2">
    <name type="scientific">Eumeta variegata</name>
    <name type="common">Bagworm moth</name>
    <name type="synonym">Eumeta japonica</name>
    <dbReference type="NCBI Taxonomy" id="151549"/>
    <lineage>
        <taxon>Eukaryota</taxon>
        <taxon>Metazoa</taxon>
        <taxon>Ecdysozoa</taxon>
        <taxon>Arthropoda</taxon>
        <taxon>Hexapoda</taxon>
        <taxon>Insecta</taxon>
        <taxon>Pterygota</taxon>
        <taxon>Neoptera</taxon>
        <taxon>Endopterygota</taxon>
        <taxon>Lepidoptera</taxon>
        <taxon>Glossata</taxon>
        <taxon>Ditrysia</taxon>
        <taxon>Tineoidea</taxon>
        <taxon>Psychidae</taxon>
        <taxon>Oiketicinae</taxon>
        <taxon>Eumeta</taxon>
    </lineage>
</organism>
<proteinExistence type="predicted"/>
<dbReference type="STRING" id="151549.A0A4C1ZPY8"/>
<gene>
    <name evidence="1" type="ORF">EVAR_12326_1</name>
</gene>
<protein>
    <submittedName>
        <fullName evidence="1">Uncharacterized protein</fullName>
    </submittedName>
</protein>
<dbReference type="AlphaFoldDB" id="A0A4C1ZPY8"/>
<reference evidence="1 2" key="1">
    <citation type="journal article" date="2019" name="Commun. Biol.">
        <title>The bagworm genome reveals a unique fibroin gene that provides high tensile strength.</title>
        <authorList>
            <person name="Kono N."/>
            <person name="Nakamura H."/>
            <person name="Ohtoshi R."/>
            <person name="Tomita M."/>
            <person name="Numata K."/>
            <person name="Arakawa K."/>
        </authorList>
    </citation>
    <scope>NUCLEOTIDE SEQUENCE [LARGE SCALE GENOMIC DNA]</scope>
</reference>
<comment type="caution">
    <text evidence="1">The sequence shown here is derived from an EMBL/GenBank/DDBJ whole genome shotgun (WGS) entry which is preliminary data.</text>
</comment>
<sequence length="158" mass="17884">MQNLLSSTEKRQDISAKSGVIPRSNLIEGHQKLIDCKKPKTHESTFQSISQGSIDEVVEMREMSSKDIPLYKNVPTENEKSRKDIVKGSYVTKHKNGVLYPRLRTGPEENYLLARRAPAAVNSVIECGLYRNKHLLTVRRTCSDPCDASSQEFHLTLK</sequence>
<dbReference type="Proteomes" id="UP000299102">
    <property type="component" value="Unassembled WGS sequence"/>
</dbReference>
<accession>A0A4C1ZPY8</accession>